<reference evidence="5 6" key="1">
    <citation type="journal article" date="2018" name="MBio">
        <title>Comparative Genomics Reveals the Core Gene Toolbox for the Fungus-Insect Symbiosis.</title>
        <authorList>
            <person name="Wang Y."/>
            <person name="Stata M."/>
            <person name="Wang W."/>
            <person name="Stajich J.E."/>
            <person name="White M.M."/>
            <person name="Moncalvo J.M."/>
        </authorList>
    </citation>
    <scope>NUCLEOTIDE SEQUENCE [LARGE SCALE GENOMIC DNA]</scope>
    <source>
        <strain evidence="5 6">AUS-126-30</strain>
    </source>
</reference>
<dbReference type="EMBL" id="MBFU01000064">
    <property type="protein sequence ID" value="PWA02676.1"/>
    <property type="molecule type" value="Genomic_DNA"/>
</dbReference>
<feature type="compositionally biased region" description="Polar residues" evidence="4">
    <location>
        <begin position="319"/>
        <end position="328"/>
    </location>
</feature>
<feature type="region of interest" description="Disordered" evidence="4">
    <location>
        <begin position="734"/>
        <end position="798"/>
    </location>
</feature>
<feature type="region of interest" description="Disordered" evidence="4">
    <location>
        <begin position="552"/>
        <end position="571"/>
    </location>
</feature>
<feature type="compositionally biased region" description="Basic and acidic residues" evidence="4">
    <location>
        <begin position="822"/>
        <end position="846"/>
    </location>
</feature>
<dbReference type="InterPro" id="IPR017956">
    <property type="entry name" value="AT_hook_DNA-bd_motif"/>
</dbReference>
<dbReference type="SUPFAM" id="SSF50978">
    <property type="entry name" value="WD40 repeat-like"/>
    <property type="match status" value="1"/>
</dbReference>
<feature type="region of interest" description="Disordered" evidence="4">
    <location>
        <begin position="319"/>
        <end position="348"/>
    </location>
</feature>
<evidence type="ECO:0000256" key="2">
    <source>
        <dbReference type="ARBA" id="ARBA00023163"/>
    </source>
</evidence>
<feature type="compositionally biased region" description="Low complexity" evidence="4">
    <location>
        <begin position="366"/>
        <end position="376"/>
    </location>
</feature>
<evidence type="ECO:0000313" key="6">
    <source>
        <dbReference type="Proteomes" id="UP000245591"/>
    </source>
</evidence>
<name>A0A2U1JC52_SMIAN</name>
<dbReference type="GO" id="GO:0005634">
    <property type="term" value="C:nucleus"/>
    <property type="evidence" value="ECO:0007669"/>
    <property type="project" value="UniProtKB-SubCell"/>
</dbReference>
<organism evidence="5 6">
    <name type="scientific">Smittium angustum</name>
    <dbReference type="NCBI Taxonomy" id="133377"/>
    <lineage>
        <taxon>Eukaryota</taxon>
        <taxon>Fungi</taxon>
        <taxon>Fungi incertae sedis</taxon>
        <taxon>Zoopagomycota</taxon>
        <taxon>Kickxellomycotina</taxon>
        <taxon>Harpellomycetes</taxon>
        <taxon>Harpellales</taxon>
        <taxon>Legeriomycetaceae</taxon>
        <taxon>Smittium</taxon>
    </lineage>
</organism>
<dbReference type="SUPFAM" id="SSF50998">
    <property type="entry name" value="Quinoprotein alcohol dehydrogenase-like"/>
    <property type="match status" value="1"/>
</dbReference>
<feature type="compositionally biased region" description="Basic residues" evidence="4">
    <location>
        <begin position="618"/>
        <end position="629"/>
    </location>
</feature>
<dbReference type="Proteomes" id="UP000245591">
    <property type="component" value="Unassembled WGS sequence"/>
</dbReference>
<comment type="caution">
    <text evidence="5">The sequence shown here is derived from an EMBL/GenBank/DDBJ whole genome shotgun (WGS) entry which is preliminary data.</text>
</comment>
<keyword evidence="6" id="KW-1185">Reference proteome</keyword>
<dbReference type="GO" id="GO:0003677">
    <property type="term" value="F:DNA binding"/>
    <property type="evidence" value="ECO:0007669"/>
    <property type="project" value="InterPro"/>
</dbReference>
<feature type="compositionally biased region" description="Basic and acidic residues" evidence="4">
    <location>
        <begin position="674"/>
        <end position="688"/>
    </location>
</feature>
<feature type="compositionally biased region" description="Basic residues" evidence="4">
    <location>
        <begin position="979"/>
        <end position="988"/>
    </location>
</feature>
<accession>A0A2U1JC52</accession>
<sequence length="2086" mass="234690">MNINESNNELPFESFELDFSGSMSEAYSSDTINRLERSLESNESDNSSQKTDSQEKINQQDHLQNEIPNESPEDILTAEILQYKEIQSMNNAVPNKKPRGRPKKILVNSENIPDTNTTIKEESQSRFKGKHQKTPVKIVDNTQAQVTPTQEEIQTETRQKPQEILINTIEEIENDIVPVQKESQSKPRGRPKKTPVKTVENIINNTPSSQEKLLNKPTNKLNKTPEIIQNTEIDINPLHEIFLESPKQTLITMTKVPETDITPIKDVRSKPRGRPKKTPVKTVESIEIDSMPSQQEVLNRFGEGIKVVLINTAEETTNDIFSTTQEAQSKPRGRPKKTPVKTTENTETSITPTKEELQVKAGGGNKKTPTKINKNTETGISSEEEPLVNSIEKLNETPKIVDSVEIDTTPFQEEFQNKSKGKTKIPSTKLLVSNKVDIAATQEKPLESLKETLINIGLGVETDITLIKDVQSKPRGRPKKTPVKTVESIEIDSMPSQEEVLNKFGEEPKEILINTAEETKNDTVSVIQEVQSKPRGRPKKTPVKTIESIEIDSTPSQEEVHSKSREKPKKSLVNVTKITETDTTSIHEPLLKNLEETLINIAEGVEADKTPSQVPNLKKSRGRPRKTPVKTKNESEDDISSDEQPLLKTLIETMQSGHRAESFEQKLNRNSSENSERESNNLIMEKKDVTQLSEEQFDRIIEEPLEEIQTGEVIKASNIPDLSNELLAENLEVKESENKSTESLGLLKDDDSTKNRTPLAAKRPRGRPRKMNSDLNPSETSASKPKSALRFTADTPKSARLNNKQTLLTFFTENLKKNNFSNEKKHKDKPKEKNEKSNLKKEASGQESIIKELEDMFGNSNENVESIFETIDTQHSPATPILEEDIFSFLETIKDSNMGEEGVDISKPPNDFITSRLVDVSEFDPQFSPNENASSSRKSDKTRLKPSSSGSKRLVSLNKNKNSSESVIPAKKSVGSLKTKLREKRTKNSLKSILKNSSKPVKRNKSSLGLGLSDSEDDPLIQKLETGLMSGTPFSRRGKSKIESIKFSFSEKPKKALNKSKGLRHSKSSTTNLIEDSTFVETNSVDADGNSIFIRTKSGINSKSLRQDENENSDDYVFSSSGSDDAFLDDLQSYPDDLLITPTKRTRSLSSQSTRRKMTCNQDNEIVLINNKPAIMLTDGRCIDSKYMMDIDPRLAVSNFYPLRYKKFKDSNGLKLGEFTIQVKGDVPQMRISENKQSWDIISSLLSRKITNENSKGDLNEDDSYIFSSDSYLEQKKQHSSFISPLFFQFSRIPIESIPDCVPKPDFILKLLIKCKDIRKVTGFVQENTSESEKEIGSDQNGEETKKKQNNKEPIELYRFEAVSSDKNQFQMGNTGISIFSLDWCPQTIGPASYLSVSGMMDFEEPHFLWGNPTNKSSFISGNNCIQIWEHNIETGDLRCPLLIYHNRGPVIKLSWCPLRPADNAKDYEFLYNISKIFNYSNQSWENDPFLSNNSENPETFAFPTLDDIENVGGSKINKGSFSFYDENLYSHIGLLAVVFGDGTAGAFIVPRPSNVFDSGTTQEQSGSVNKDVVTPLVIKMPQLVIEMKMEKTTIKSLEWIGSDRIISFGYNGSVAIWSVSKILRQALKGYFDTEQVKSSDNKTESCLSLNTMGFPEIYSQAQPGYILCGTLYPPNLLGMVDLETKDKTSSKFYEEEQAIKSQSNGAIGTLSLNNLLFSTCSTMGYISTHTVDGPYFENNIFYKGSAWRGSMAWSQNGDVLFYIDYENTIRITPAIKIGGIKSTYEKLVRSIYVDQKLEKIMDTDLEDNIYMDNFDNLIVDVEQDTNDSESLGMKFLIPENNLSNAGEQKRQVAEEKLIFDDILTKLNASGKNLPYFLQMYENMVEQSDYLSVQEYLEADSVKNTKKSVRASKDVPWSTGNNITLDQLSSEVVSILESMKNAGVNGYEPDEPQEKNEKISGFVIYDHHANIWCITSSQCHEVVASTSSDGTLVVMETPHDLWAKNRNKRFMTPVCVYSVSLDNETGVYTIENKRNRRSRVFTINDYNKFFPPQVSIRTAAWHPAIGHARLIASGSSSGLLRIDKIE</sequence>
<protein>
    <submittedName>
        <fullName evidence="5">Uncharacterized protein</fullName>
    </submittedName>
</protein>
<dbReference type="InterPro" id="IPR000637">
    <property type="entry name" value="HMGI/Y_DNA-bd_CS"/>
</dbReference>
<dbReference type="PANTHER" id="PTHR15052:SF2">
    <property type="entry name" value="GENERAL TRANSCRIPTION FACTOR 3C POLYPEPTIDE 2"/>
    <property type="match status" value="1"/>
</dbReference>
<keyword evidence="3" id="KW-0539">Nucleus</keyword>
<dbReference type="InterPro" id="IPR036322">
    <property type="entry name" value="WD40_repeat_dom_sf"/>
</dbReference>
<evidence type="ECO:0000256" key="1">
    <source>
        <dbReference type="ARBA" id="ARBA00004123"/>
    </source>
</evidence>
<feature type="region of interest" description="Disordered" evidence="4">
    <location>
        <begin position="819"/>
        <end position="846"/>
    </location>
</feature>
<feature type="compositionally biased region" description="Basic and acidic residues" evidence="4">
    <location>
        <begin position="1331"/>
        <end position="1351"/>
    </location>
</feature>
<dbReference type="GO" id="GO:0006355">
    <property type="term" value="P:regulation of DNA-templated transcription"/>
    <property type="evidence" value="ECO:0007669"/>
    <property type="project" value="InterPro"/>
</dbReference>
<feature type="compositionally biased region" description="Polar residues" evidence="4">
    <location>
        <begin position="773"/>
        <end position="784"/>
    </location>
</feature>
<feature type="compositionally biased region" description="Polar residues" evidence="4">
    <location>
        <begin position="927"/>
        <end position="936"/>
    </location>
</feature>
<dbReference type="PRINTS" id="PR00929">
    <property type="entry name" value="ATHOOK"/>
</dbReference>
<proteinExistence type="predicted"/>
<gene>
    <name evidence="5" type="ORF">BB558_001169</name>
</gene>
<feature type="region of interest" description="Disordered" evidence="4">
    <location>
        <begin position="1329"/>
        <end position="1351"/>
    </location>
</feature>
<dbReference type="InterPro" id="IPR015943">
    <property type="entry name" value="WD40/YVTN_repeat-like_dom_sf"/>
</dbReference>
<feature type="compositionally biased region" description="Polar residues" evidence="4">
    <location>
        <begin position="108"/>
        <end position="118"/>
    </location>
</feature>
<dbReference type="Gene3D" id="2.130.10.10">
    <property type="entry name" value="YVTN repeat-like/Quinoprotein amine dehydrogenase"/>
    <property type="match status" value="2"/>
</dbReference>
<dbReference type="GO" id="GO:0006383">
    <property type="term" value="P:transcription by RNA polymerase III"/>
    <property type="evidence" value="ECO:0007669"/>
    <property type="project" value="TreeGrafter"/>
</dbReference>
<comment type="subcellular location">
    <subcellularLocation>
        <location evidence="1">Nucleus</location>
    </subcellularLocation>
</comment>
<feature type="region of interest" description="Disordered" evidence="4">
    <location>
        <begin position="923"/>
        <end position="1014"/>
    </location>
</feature>
<evidence type="ECO:0000313" key="5">
    <source>
        <dbReference type="EMBL" id="PWA02676.1"/>
    </source>
</evidence>
<feature type="compositionally biased region" description="Basic and acidic residues" evidence="4">
    <location>
        <begin position="658"/>
        <end position="667"/>
    </location>
</feature>
<keyword evidence="2" id="KW-0804">Transcription</keyword>
<feature type="region of interest" description="Disordered" evidence="4">
    <location>
        <begin position="90"/>
        <end position="133"/>
    </location>
</feature>
<dbReference type="InterPro" id="IPR052416">
    <property type="entry name" value="GTF3C_component"/>
</dbReference>
<feature type="region of interest" description="Disordered" evidence="4">
    <location>
        <begin position="605"/>
        <end position="644"/>
    </location>
</feature>
<feature type="region of interest" description="Disordered" evidence="4">
    <location>
        <begin position="25"/>
        <end position="74"/>
    </location>
</feature>
<dbReference type="InterPro" id="IPR011047">
    <property type="entry name" value="Quinoprotein_ADH-like_sf"/>
</dbReference>
<feature type="region of interest" description="Disordered" evidence="4">
    <location>
        <begin position="360"/>
        <end position="382"/>
    </location>
</feature>
<feature type="compositionally biased region" description="Polar residues" evidence="4">
    <location>
        <begin position="945"/>
        <end position="966"/>
    </location>
</feature>
<feature type="region of interest" description="Disordered" evidence="4">
    <location>
        <begin position="657"/>
        <end position="688"/>
    </location>
</feature>
<feature type="compositionally biased region" description="Low complexity" evidence="4">
    <location>
        <begin position="989"/>
        <end position="999"/>
    </location>
</feature>
<dbReference type="PANTHER" id="PTHR15052">
    <property type="entry name" value="RNA POLYMERASE III TRANSCRIPTION INITIATION FACTOR COMPLEX SUBUNIT"/>
    <property type="match status" value="1"/>
</dbReference>
<dbReference type="PROSITE" id="PS00354">
    <property type="entry name" value="HMGI_Y"/>
    <property type="match status" value="1"/>
</dbReference>
<dbReference type="SMART" id="SM00384">
    <property type="entry name" value="AT_hook"/>
    <property type="match status" value="8"/>
</dbReference>
<evidence type="ECO:0000256" key="3">
    <source>
        <dbReference type="ARBA" id="ARBA00023242"/>
    </source>
</evidence>
<evidence type="ECO:0000256" key="4">
    <source>
        <dbReference type="SAM" id="MobiDB-lite"/>
    </source>
</evidence>
<dbReference type="Pfam" id="PF02178">
    <property type="entry name" value="AT_hook"/>
    <property type="match status" value="8"/>
</dbReference>
<dbReference type="GO" id="GO:0000127">
    <property type="term" value="C:transcription factor TFIIIC complex"/>
    <property type="evidence" value="ECO:0007669"/>
    <property type="project" value="TreeGrafter"/>
</dbReference>